<sequence>MIDFYTYPGPNSRKAQIMLEEAGAEYTVRNVDITRGEQFAPGFLKISPNNKIPAIVDHTPAGPVAVFETAAILLYLAESSGRLLPTEPTARANTMAWLIWGTSSLGGALPQLHHFVDSPEKLPSAIERFTSDCVRMFKVQEKRLSEVEFLAGDYSVADIPSFCSTAGWLQRVKDLSNGALGDTPSTERWLKAVGKRAAVRKVMAG</sequence>
<dbReference type="InterPro" id="IPR036282">
    <property type="entry name" value="Glutathione-S-Trfase_C_sf"/>
</dbReference>
<name>A0ABU1V7X5_9BURK</name>
<reference evidence="3 4" key="1">
    <citation type="submission" date="2023-07" db="EMBL/GenBank/DDBJ databases">
        <title>Sorghum-associated microbial communities from plants grown in Nebraska, USA.</title>
        <authorList>
            <person name="Schachtman D."/>
        </authorList>
    </citation>
    <scope>NUCLEOTIDE SEQUENCE [LARGE SCALE GENOMIC DNA]</scope>
    <source>
        <strain evidence="3 4">BE240</strain>
    </source>
</reference>
<dbReference type="InterPro" id="IPR036249">
    <property type="entry name" value="Thioredoxin-like_sf"/>
</dbReference>
<dbReference type="Proteomes" id="UP001265550">
    <property type="component" value="Unassembled WGS sequence"/>
</dbReference>
<gene>
    <name evidence="3" type="ORF">J2X09_001244</name>
</gene>
<dbReference type="SUPFAM" id="SSF52833">
    <property type="entry name" value="Thioredoxin-like"/>
    <property type="match status" value="1"/>
</dbReference>
<keyword evidence="4" id="KW-1185">Reference proteome</keyword>
<dbReference type="SFLD" id="SFLDG00358">
    <property type="entry name" value="Main_(cytGST)"/>
    <property type="match status" value="1"/>
</dbReference>
<comment type="caution">
    <text evidence="3">The sequence shown here is derived from an EMBL/GenBank/DDBJ whole genome shotgun (WGS) entry which is preliminary data.</text>
</comment>
<dbReference type="RefSeq" id="WP_204732631.1">
    <property type="nucleotide sequence ID" value="NZ_JAVDWE010000002.1"/>
</dbReference>
<evidence type="ECO:0000259" key="1">
    <source>
        <dbReference type="PROSITE" id="PS50404"/>
    </source>
</evidence>
<proteinExistence type="predicted"/>
<dbReference type="EC" id="1.8.4.-" evidence="3"/>
<evidence type="ECO:0000313" key="4">
    <source>
        <dbReference type="Proteomes" id="UP001265550"/>
    </source>
</evidence>
<feature type="domain" description="GST C-terminal" evidence="2">
    <location>
        <begin position="87"/>
        <end position="205"/>
    </location>
</feature>
<dbReference type="SFLD" id="SFLDS00019">
    <property type="entry name" value="Glutathione_Transferase_(cytos"/>
    <property type="match status" value="1"/>
</dbReference>
<dbReference type="SFLD" id="SFLDG01151">
    <property type="entry name" value="Main.2:_Nu-like"/>
    <property type="match status" value="1"/>
</dbReference>
<dbReference type="CDD" id="cd03048">
    <property type="entry name" value="GST_N_Ure2p_like"/>
    <property type="match status" value="1"/>
</dbReference>
<evidence type="ECO:0000259" key="2">
    <source>
        <dbReference type="PROSITE" id="PS50405"/>
    </source>
</evidence>
<organism evidence="3 4">
    <name type="scientific">Hydrogenophaga laconesensis</name>
    <dbReference type="NCBI Taxonomy" id="1805971"/>
    <lineage>
        <taxon>Bacteria</taxon>
        <taxon>Pseudomonadati</taxon>
        <taxon>Pseudomonadota</taxon>
        <taxon>Betaproteobacteria</taxon>
        <taxon>Burkholderiales</taxon>
        <taxon>Comamonadaceae</taxon>
        <taxon>Hydrogenophaga</taxon>
    </lineage>
</organism>
<dbReference type="Gene3D" id="3.40.30.10">
    <property type="entry name" value="Glutaredoxin"/>
    <property type="match status" value="1"/>
</dbReference>
<feature type="domain" description="GST N-terminal" evidence="1">
    <location>
        <begin position="1"/>
        <end position="84"/>
    </location>
</feature>
<accession>A0ABU1V7X5</accession>
<keyword evidence="3" id="KW-0560">Oxidoreductase</keyword>
<dbReference type="InterPro" id="IPR010987">
    <property type="entry name" value="Glutathione-S-Trfase_C-like"/>
</dbReference>
<dbReference type="PROSITE" id="PS50404">
    <property type="entry name" value="GST_NTER"/>
    <property type="match status" value="1"/>
</dbReference>
<dbReference type="PANTHER" id="PTHR44051:SF19">
    <property type="entry name" value="DISULFIDE-BOND OXIDOREDUCTASE YFCG"/>
    <property type="match status" value="1"/>
</dbReference>
<dbReference type="Pfam" id="PF02798">
    <property type="entry name" value="GST_N"/>
    <property type="match status" value="1"/>
</dbReference>
<dbReference type="Gene3D" id="1.20.1050.10">
    <property type="match status" value="1"/>
</dbReference>
<evidence type="ECO:0000313" key="3">
    <source>
        <dbReference type="EMBL" id="MDR7093512.1"/>
    </source>
</evidence>
<dbReference type="PROSITE" id="PS50405">
    <property type="entry name" value="GST_CTER"/>
    <property type="match status" value="1"/>
</dbReference>
<dbReference type="PANTHER" id="PTHR44051">
    <property type="entry name" value="GLUTATHIONE S-TRANSFERASE-RELATED"/>
    <property type="match status" value="1"/>
</dbReference>
<protein>
    <submittedName>
        <fullName evidence="3">GST-like protein</fullName>
        <ecNumber evidence="3">1.8.4.-</ecNumber>
    </submittedName>
</protein>
<dbReference type="SUPFAM" id="SSF47616">
    <property type="entry name" value="GST C-terminal domain-like"/>
    <property type="match status" value="1"/>
</dbReference>
<dbReference type="InterPro" id="IPR004045">
    <property type="entry name" value="Glutathione_S-Trfase_N"/>
</dbReference>
<dbReference type="InterPro" id="IPR040079">
    <property type="entry name" value="Glutathione_S-Trfase"/>
</dbReference>
<dbReference type="GO" id="GO:0016491">
    <property type="term" value="F:oxidoreductase activity"/>
    <property type="evidence" value="ECO:0007669"/>
    <property type="project" value="UniProtKB-KW"/>
</dbReference>
<dbReference type="EMBL" id="JAVDWE010000002">
    <property type="protein sequence ID" value="MDR7093512.1"/>
    <property type="molecule type" value="Genomic_DNA"/>
</dbReference>